<evidence type="ECO:0000313" key="1">
    <source>
        <dbReference type="EMBL" id="CAB4170872.1"/>
    </source>
</evidence>
<dbReference type="EMBL" id="LR797272">
    <property type="protein sequence ID" value="CAB4197347.1"/>
    <property type="molecule type" value="Genomic_DNA"/>
</dbReference>
<evidence type="ECO:0000313" key="5">
    <source>
        <dbReference type="EMBL" id="CAB5238695.1"/>
    </source>
</evidence>
<name>A0A6J5RSV0_9CAUD</name>
<gene>
    <name evidence="2" type="ORF">UFOVP1066_109</name>
    <name evidence="3" type="ORF">UFOVP1315_6</name>
    <name evidence="4" type="ORF">UFOVP1421_189</name>
    <name evidence="5" type="ORF">UFOVP1525_199</name>
    <name evidence="1" type="ORF">UFOVP909_162</name>
</gene>
<evidence type="ECO:0000313" key="3">
    <source>
        <dbReference type="EMBL" id="CAB4197347.1"/>
    </source>
</evidence>
<organism evidence="3">
    <name type="scientific">uncultured Caudovirales phage</name>
    <dbReference type="NCBI Taxonomy" id="2100421"/>
    <lineage>
        <taxon>Viruses</taxon>
        <taxon>Duplodnaviria</taxon>
        <taxon>Heunggongvirae</taxon>
        <taxon>Uroviricota</taxon>
        <taxon>Caudoviricetes</taxon>
        <taxon>Peduoviridae</taxon>
        <taxon>Maltschvirus</taxon>
        <taxon>Maltschvirus maltsch</taxon>
    </lineage>
</organism>
<dbReference type="EMBL" id="LR798454">
    <property type="protein sequence ID" value="CAB5238695.1"/>
    <property type="molecule type" value="Genomic_DNA"/>
</dbReference>
<dbReference type="EMBL" id="LR796861">
    <property type="protein sequence ID" value="CAB4170872.1"/>
    <property type="molecule type" value="Genomic_DNA"/>
</dbReference>
<evidence type="ECO:0000313" key="4">
    <source>
        <dbReference type="EMBL" id="CAB4211582.1"/>
    </source>
</evidence>
<dbReference type="EMBL" id="LR797019">
    <property type="protein sequence ID" value="CAB4182010.1"/>
    <property type="molecule type" value="Genomic_DNA"/>
</dbReference>
<dbReference type="EMBL" id="LR797375">
    <property type="protein sequence ID" value="CAB4211582.1"/>
    <property type="molecule type" value="Genomic_DNA"/>
</dbReference>
<sequence length="142" mass="14987">MAMTITTLKNTNQETVIHFASSAAESGTITIANLTASTQARNDETPTVNIVKWTISGEIASKATINRNSTIVIACAPENAPYAELNAWGIPLTLHNTSDIVITNGVAKDVTGILVLRKTAGWSTKVEHSTYGAYDNPAVVGS</sequence>
<protein>
    <submittedName>
        <fullName evidence="3">Uncharacterized protein</fullName>
    </submittedName>
</protein>
<proteinExistence type="predicted"/>
<reference evidence="3" key="1">
    <citation type="submission" date="2020-05" db="EMBL/GenBank/DDBJ databases">
        <authorList>
            <person name="Chiriac C."/>
            <person name="Salcher M."/>
            <person name="Ghai R."/>
            <person name="Kavagutti S V."/>
        </authorList>
    </citation>
    <scope>NUCLEOTIDE SEQUENCE</scope>
</reference>
<accession>A0A6J5RSV0</accession>
<evidence type="ECO:0000313" key="2">
    <source>
        <dbReference type="EMBL" id="CAB4182010.1"/>
    </source>
</evidence>